<reference evidence="1 2" key="1">
    <citation type="submission" date="2018-02" db="EMBL/GenBank/DDBJ databases">
        <title>The genomes of Aspergillus section Nigri reveals drivers in fungal speciation.</title>
        <authorList>
            <consortium name="DOE Joint Genome Institute"/>
            <person name="Vesth T.C."/>
            <person name="Nybo J."/>
            <person name="Theobald S."/>
            <person name="Brandl J."/>
            <person name="Frisvad J.C."/>
            <person name="Nielsen K.F."/>
            <person name="Lyhne E.K."/>
            <person name="Kogle M.E."/>
            <person name="Kuo A."/>
            <person name="Riley R."/>
            <person name="Clum A."/>
            <person name="Nolan M."/>
            <person name="Lipzen A."/>
            <person name="Salamov A."/>
            <person name="Henrissat B."/>
            <person name="Wiebenga A."/>
            <person name="De vries R.P."/>
            <person name="Grigoriev I.V."/>
            <person name="Mortensen U.H."/>
            <person name="Andersen M.R."/>
            <person name="Baker S.E."/>
        </authorList>
    </citation>
    <scope>NUCLEOTIDE SEQUENCE [LARGE SCALE GENOMIC DNA]</scope>
    <source>
        <strain evidence="1 2">CBS 114.51</strain>
    </source>
</reference>
<dbReference type="AlphaFoldDB" id="A0A8T8WYM4"/>
<evidence type="ECO:0000313" key="1">
    <source>
        <dbReference type="EMBL" id="RAH80512.1"/>
    </source>
</evidence>
<proteinExistence type="predicted"/>
<gene>
    <name evidence="1" type="ORF">BO86DRAFT_410847</name>
</gene>
<sequence>MSGNSWEKVPLGPFNYELCAELHNRIFQITWAATPTTWWEHFQPSNELAVRYHPSLVKFLQRAYYHPAAPEFFYYLENLNTPDALIDEHFNDIFDGRDCYVHLHRATHWNYANGDEWGIIFDQITCKAVFAEGRESTHPILNYGHGFRPLEDIYADYLQMITENKVEMQVNGQWALGDIGTDKLGQDSFETIGPWRIHTYTAADVDKAVQAFQSLLHEIEIRLPSSSDSAKAESSPSASLPWSDPAVRSEVRLVPNSFIHRYCTATSTATPRPVRFRYIAPGVRLPTEAEFRAQPFRDAEYKSALWRRLPVARPIKPILLFLADAPDANGSGKTVMTVPKPDTRLNSLLSGFGAGNRQSPPPRPAGLYLTADNRDVKSCENGCRLLLPFGVGGHGWARRSDGTRLGDAAWWGGKPADANYDLYQCEFNGFIPLRDTPLHQVLESWAERVRAGDWTVGEDGVADGVERWREADTEGGWRKYWVPVRW</sequence>
<dbReference type="Proteomes" id="UP000249497">
    <property type="component" value="Unassembled WGS sequence"/>
</dbReference>
<dbReference type="RefSeq" id="XP_025526406.1">
    <property type="nucleotide sequence ID" value="XM_025674536.1"/>
</dbReference>
<accession>A0A8T8WYM4</accession>
<dbReference type="GeneID" id="37178228"/>
<keyword evidence="2" id="KW-1185">Reference proteome</keyword>
<protein>
    <submittedName>
        <fullName evidence="1">Uncharacterized protein</fullName>
    </submittedName>
</protein>
<organism evidence="1 2">
    <name type="scientific">Aspergillus japonicus CBS 114.51</name>
    <dbReference type="NCBI Taxonomy" id="1448312"/>
    <lineage>
        <taxon>Eukaryota</taxon>
        <taxon>Fungi</taxon>
        <taxon>Dikarya</taxon>
        <taxon>Ascomycota</taxon>
        <taxon>Pezizomycotina</taxon>
        <taxon>Eurotiomycetes</taxon>
        <taxon>Eurotiomycetidae</taxon>
        <taxon>Eurotiales</taxon>
        <taxon>Aspergillaceae</taxon>
        <taxon>Aspergillus</taxon>
        <taxon>Aspergillus subgen. Circumdati</taxon>
    </lineage>
</organism>
<dbReference type="OrthoDB" id="3029470at2759"/>
<name>A0A8T8WYM4_ASPJA</name>
<dbReference type="EMBL" id="KZ824803">
    <property type="protein sequence ID" value="RAH80512.1"/>
    <property type="molecule type" value="Genomic_DNA"/>
</dbReference>
<evidence type="ECO:0000313" key="2">
    <source>
        <dbReference type="Proteomes" id="UP000249497"/>
    </source>
</evidence>